<evidence type="ECO:0000313" key="3">
    <source>
        <dbReference type="EMBL" id="CAE2300875.1"/>
    </source>
</evidence>
<dbReference type="EMBL" id="HBKN01020216">
    <property type="protein sequence ID" value="CAE2300875.1"/>
    <property type="molecule type" value="Transcribed_RNA"/>
</dbReference>
<evidence type="ECO:0000256" key="1">
    <source>
        <dbReference type="SAM" id="MobiDB-lite"/>
    </source>
</evidence>
<name>A0A7S4KNW7_GUITH</name>
<dbReference type="Gene3D" id="3.90.182.10">
    <property type="entry name" value="Toxin - Anthrax Protective Antigen,domain 1"/>
    <property type="match status" value="1"/>
</dbReference>
<gene>
    <name evidence="3" type="ORF">GTHE00462_LOCUS15907</name>
</gene>
<protein>
    <recommendedName>
        <fullName evidence="2">PA14 domain-containing protein</fullName>
    </recommendedName>
</protein>
<reference evidence="3" key="1">
    <citation type="submission" date="2021-01" db="EMBL/GenBank/DDBJ databases">
        <authorList>
            <person name="Corre E."/>
            <person name="Pelletier E."/>
            <person name="Niang G."/>
            <person name="Scheremetjew M."/>
            <person name="Finn R."/>
            <person name="Kale V."/>
            <person name="Holt S."/>
            <person name="Cochrane G."/>
            <person name="Meng A."/>
            <person name="Brown T."/>
            <person name="Cohen L."/>
        </authorList>
    </citation>
    <scope>NUCLEOTIDE SEQUENCE</scope>
    <source>
        <strain evidence="3">CCMP 2712</strain>
    </source>
</reference>
<dbReference type="Pfam" id="PF07691">
    <property type="entry name" value="PA14"/>
    <property type="match status" value="1"/>
</dbReference>
<evidence type="ECO:0000259" key="2">
    <source>
        <dbReference type="PROSITE" id="PS51820"/>
    </source>
</evidence>
<feature type="domain" description="PA14" evidence="2">
    <location>
        <begin position="173"/>
        <end position="322"/>
    </location>
</feature>
<dbReference type="InterPro" id="IPR037524">
    <property type="entry name" value="PA14/GLEYA"/>
</dbReference>
<dbReference type="SUPFAM" id="SSF56988">
    <property type="entry name" value="Anthrax protective antigen"/>
    <property type="match status" value="1"/>
</dbReference>
<accession>A0A7S4KNW7</accession>
<feature type="compositionally biased region" description="Low complexity" evidence="1">
    <location>
        <begin position="355"/>
        <end position="364"/>
    </location>
</feature>
<feature type="region of interest" description="Disordered" evidence="1">
    <location>
        <begin position="347"/>
        <end position="382"/>
    </location>
</feature>
<proteinExistence type="predicted"/>
<sequence>MDHIVSSCRSLPSHRAEPECSIPRGALLFVSGLVLCLLCLCVSSSPRNGILTASGFSSSAGYADENEWMVRQAFQTFSKSSNPLVQEFLAAVNNETTQQESSLCSFLLDVNDMLSEVDSEQQMERLRTLDDDSREAAWQTLLAISNSSSNGTQNSSVADVMARFGCNNPVRHEYINGFWGDYYFFDPSVDMSNVSLSELDPDFSNVENTIDFLTLDDFLDGHNEYKDKRIAAVWVGSIRIYVSGDYQFTVMSSNFSTFSIDGVSLINNTGFSGIHEENAGIFLDSGYHDIKLEFYQTDKPTTMILTYQGPDTLDKDSLLRGFHLEQVKELFHDYVAKRSRSIYSAAKPVGAQPKSTLRSRLSTRPTRRVRHSDQAAVKPTGLAWPTPQNRALTHNLSPLLHLISSAKGKSSSNPIENRAPNRVKTEEKMKQLKELQSEAAMYGLKLQRKHQQHTARAIIRRSSISQLPIKDVSSTN</sequence>
<dbReference type="PROSITE" id="PS51820">
    <property type="entry name" value="PA14"/>
    <property type="match status" value="1"/>
</dbReference>
<organism evidence="3">
    <name type="scientific">Guillardia theta</name>
    <name type="common">Cryptophyte</name>
    <name type="synonym">Cryptomonas phi</name>
    <dbReference type="NCBI Taxonomy" id="55529"/>
    <lineage>
        <taxon>Eukaryota</taxon>
        <taxon>Cryptophyceae</taxon>
        <taxon>Pyrenomonadales</taxon>
        <taxon>Geminigeraceae</taxon>
        <taxon>Guillardia</taxon>
    </lineage>
</organism>
<dbReference type="AlphaFoldDB" id="A0A7S4KNW7"/>
<dbReference type="InterPro" id="IPR011658">
    <property type="entry name" value="PA14_dom"/>
</dbReference>